<reference evidence="2" key="2">
    <citation type="submission" date="2021-04" db="EMBL/GenBank/DDBJ databases">
        <authorList>
            <person name="Podell S."/>
        </authorList>
    </citation>
    <scope>NUCLEOTIDE SEQUENCE</scope>
    <source>
        <strain evidence="2">Hildebrandi</strain>
    </source>
</reference>
<keyword evidence="1" id="KW-0472">Membrane</keyword>
<dbReference type="OrthoDB" id="39680at2759"/>
<dbReference type="Pfam" id="PF08854">
    <property type="entry name" value="DUF1824"/>
    <property type="match status" value="1"/>
</dbReference>
<reference evidence="2" key="1">
    <citation type="journal article" date="2021" name="Sci. Rep.">
        <title>Diploid genomic architecture of Nitzschia inconspicua, an elite biomass production diatom.</title>
        <authorList>
            <person name="Oliver A."/>
            <person name="Podell S."/>
            <person name="Pinowska A."/>
            <person name="Traller J.C."/>
            <person name="Smith S.R."/>
            <person name="McClure R."/>
            <person name="Beliaev A."/>
            <person name="Bohutskyi P."/>
            <person name="Hill E.A."/>
            <person name="Rabines A."/>
            <person name="Zheng H."/>
            <person name="Allen L.Z."/>
            <person name="Kuo A."/>
            <person name="Grigoriev I.V."/>
            <person name="Allen A.E."/>
            <person name="Hazlebeck D."/>
            <person name="Allen E.E."/>
        </authorList>
    </citation>
    <scope>NUCLEOTIDE SEQUENCE</scope>
    <source>
        <strain evidence="2">Hildebrandi</strain>
    </source>
</reference>
<evidence type="ECO:0000256" key="1">
    <source>
        <dbReference type="SAM" id="Phobius"/>
    </source>
</evidence>
<protein>
    <submittedName>
        <fullName evidence="2">DUF1824 domain containing protein</fullName>
    </submittedName>
</protein>
<dbReference type="Proteomes" id="UP000693970">
    <property type="component" value="Unassembled WGS sequence"/>
</dbReference>
<keyword evidence="1" id="KW-0812">Transmembrane</keyword>
<organism evidence="2 3">
    <name type="scientific">Nitzschia inconspicua</name>
    <dbReference type="NCBI Taxonomy" id="303405"/>
    <lineage>
        <taxon>Eukaryota</taxon>
        <taxon>Sar</taxon>
        <taxon>Stramenopiles</taxon>
        <taxon>Ochrophyta</taxon>
        <taxon>Bacillariophyta</taxon>
        <taxon>Bacillariophyceae</taxon>
        <taxon>Bacillariophycidae</taxon>
        <taxon>Bacillariales</taxon>
        <taxon>Bacillariaceae</taxon>
        <taxon>Nitzschia</taxon>
    </lineage>
</organism>
<keyword evidence="1" id="KW-1133">Transmembrane helix</keyword>
<gene>
    <name evidence="2" type="ORF">IV203_005815</name>
</gene>
<keyword evidence="3" id="KW-1185">Reference proteome</keyword>
<accession>A0A9K3KNS4</accession>
<comment type="caution">
    <text evidence="2">The sequence shown here is derived from an EMBL/GenBank/DDBJ whole genome shotgun (WGS) entry which is preliminary data.</text>
</comment>
<evidence type="ECO:0000313" key="3">
    <source>
        <dbReference type="Proteomes" id="UP000693970"/>
    </source>
</evidence>
<feature type="transmembrane region" description="Helical" evidence="1">
    <location>
        <begin position="32"/>
        <end position="55"/>
    </location>
</feature>
<dbReference type="EMBL" id="JAGRRH010000021">
    <property type="protein sequence ID" value="KAG7346746.1"/>
    <property type="molecule type" value="Genomic_DNA"/>
</dbReference>
<name>A0A9K3KNS4_9STRA</name>
<dbReference type="AlphaFoldDB" id="A0A9K3KNS4"/>
<dbReference type="InterPro" id="IPR014953">
    <property type="entry name" value="DUF1824"/>
</dbReference>
<sequence>MNERTECCYGKVEKTVSRKKTVMTTLSRRRKLLPTLCLMVISGSLILCCTTRTIVAFTTTTISPSHFMNQNGGSVGSTRRQASMATINSLDDATSILSEWDRLYNPDNNVESAQDDNVIQEKRLSLAPAVRLLSEMATQERDADSTQGRCMLGICASSAEEGVATLKSWVTALNLPRGLLHGMDKDGVPLDLSGGVYIKYNSGGVYTFGDIRKSGMGFDALWKPGDALLEPYDGTYRGVYFQVELQDEVFRQYLVPLDIFEEEEKKEGKQS</sequence>
<evidence type="ECO:0000313" key="2">
    <source>
        <dbReference type="EMBL" id="KAG7346746.1"/>
    </source>
</evidence>
<proteinExistence type="predicted"/>